<evidence type="ECO:0000313" key="3">
    <source>
        <dbReference type="EMBL" id="QIU94635.1"/>
    </source>
</evidence>
<dbReference type="InterPro" id="IPR023997">
    <property type="entry name" value="TonB-dep_OMP_SusC/RagA_CS"/>
</dbReference>
<dbReference type="InterPro" id="IPR039426">
    <property type="entry name" value="TonB-dep_rcpt-like"/>
</dbReference>
<keyword evidence="1" id="KW-0472">Membrane</keyword>
<evidence type="ECO:0000313" key="4">
    <source>
        <dbReference type="Proteomes" id="UP000501780"/>
    </source>
</evidence>
<keyword evidence="1" id="KW-0998">Cell outer membrane</keyword>
<dbReference type="FunFam" id="2.170.130.10:FF:000003">
    <property type="entry name" value="SusC/RagA family TonB-linked outer membrane protein"/>
    <property type="match status" value="1"/>
</dbReference>
<dbReference type="SUPFAM" id="SSF56935">
    <property type="entry name" value="Porins"/>
    <property type="match status" value="1"/>
</dbReference>
<evidence type="ECO:0000259" key="2">
    <source>
        <dbReference type="Pfam" id="PF07715"/>
    </source>
</evidence>
<dbReference type="RefSeq" id="WP_167962736.1">
    <property type="nucleotide sequence ID" value="NZ_CP050831.1"/>
</dbReference>
<feature type="domain" description="TonB-dependent receptor plug" evidence="2">
    <location>
        <begin position="211"/>
        <end position="318"/>
    </location>
</feature>
<protein>
    <submittedName>
        <fullName evidence="3">TonB-dependent receptor</fullName>
    </submittedName>
</protein>
<name>A0A6H0KMX8_9BACE</name>
<keyword evidence="1" id="KW-1134">Transmembrane beta strand</keyword>
<evidence type="ECO:0000256" key="1">
    <source>
        <dbReference type="PROSITE-ProRule" id="PRU01360"/>
    </source>
</evidence>
<dbReference type="Proteomes" id="UP000501780">
    <property type="component" value="Chromosome"/>
</dbReference>
<keyword evidence="4" id="KW-1185">Reference proteome</keyword>
<dbReference type="InterPro" id="IPR037066">
    <property type="entry name" value="Plug_dom_sf"/>
</dbReference>
<gene>
    <name evidence="3" type="ORF">BacF7301_10995</name>
</gene>
<keyword evidence="3" id="KW-0675">Receptor</keyword>
<proteinExistence type="inferred from homology"/>
<comment type="similarity">
    <text evidence="1">Belongs to the TonB-dependent receptor family.</text>
</comment>
<dbReference type="InterPro" id="IPR008969">
    <property type="entry name" value="CarboxyPept-like_regulatory"/>
</dbReference>
<keyword evidence="1" id="KW-0812">Transmembrane</keyword>
<comment type="subcellular location">
    <subcellularLocation>
        <location evidence="1">Cell outer membrane</location>
        <topology evidence="1">Multi-pass membrane protein</topology>
    </subcellularLocation>
</comment>
<organism evidence="3 4">
    <name type="scientific">Bacteroides faecium</name>
    <dbReference type="NCBI Taxonomy" id="2715212"/>
    <lineage>
        <taxon>Bacteria</taxon>
        <taxon>Pseudomonadati</taxon>
        <taxon>Bacteroidota</taxon>
        <taxon>Bacteroidia</taxon>
        <taxon>Bacteroidales</taxon>
        <taxon>Bacteroidaceae</taxon>
        <taxon>Bacteroides</taxon>
    </lineage>
</organism>
<dbReference type="NCBIfam" id="TIGR04057">
    <property type="entry name" value="SusC_RagA_signa"/>
    <property type="match status" value="1"/>
</dbReference>
<dbReference type="KEGG" id="bfc:BacF7301_10995"/>
<dbReference type="PROSITE" id="PS52016">
    <property type="entry name" value="TONB_DEPENDENT_REC_3"/>
    <property type="match status" value="1"/>
</dbReference>
<dbReference type="AlphaFoldDB" id="A0A6H0KMX8"/>
<reference evidence="3 4" key="1">
    <citation type="submission" date="2020-03" db="EMBL/GenBank/DDBJ databases">
        <title>Genomic analysis of Bacteroides faecium CBA7301.</title>
        <authorList>
            <person name="Kim J."/>
            <person name="Roh S.W."/>
        </authorList>
    </citation>
    <scope>NUCLEOTIDE SEQUENCE [LARGE SCALE GENOMIC DNA]</scope>
    <source>
        <strain evidence="3 4">CBA7301</strain>
    </source>
</reference>
<sequence length="1111" mass="124718">MKKNRKSNSRRYLKYIALLLFFYPITLLGAQGVISVKGQAMTIKQVIQIIEKSSNYTFFYNAADLKNTINKNLNCEGTIEEVLKEVFKGSGISYMIKGNEVILKVDKAEVTQQQGKKKRSVIGTVTDAETGEPIIGATILIKGQKEGVITDVDGNFTISVSGTRSQIEVSYIGYKKKTVDVSDLGVVNVKMESDNQMLNEVVVVGAGTQKKVSVTGSITSVKGMELKAPSSSLTNSFAGKLAGVISMSTSGEPGSASDFYIRGVSTFGGRATPLIMLDDVEISSSDLNRLPPEIIESFSILKDASATAIYGARGANGVMLIKTKDGNENERTKISVTFENSFNQPMNFPEFVNGATWMEMYNEASTTRNHAVTPKYSQEAINATRNHLNPYVYPDVDWSDLIFRNMAVNQRANLTIQGGNSKATYFMSVQANHDTGLIESPKIYSFDNNINNWGFNFQNNITYKVTPSTKVELRINAQIQKGKGPSYSTGDLFKLTYTANPVYFPAYFPAEDGDSHVRFGNMSTVDSGVRTNPYAYMVSSFKESSENTINASLKLTQQLDFITKGLSVNGLLNFKNWSSSYFTRTITPYYYKVKAGSYDPENPATYETEMIKEGTDYLATSDYVKNGDYTIYMQFALNYGRQFGLHSVGAMLLYTQREYRDSVLPNRLQGFSGRATYDYGQRYLFEFNFGYNGSERMAKGNRFEFFPAVSLGWVISNEEFFKPLSHVVDNLKIRGSYGLVGSDETGPKDGPHFLYIDNINLTGGGGFTTGMSGPNLNMNGPIVNQYAVQNAGWERAKKLDLGVDLTLFRNWNITFDYFRENRYNILLHREAWPESLGYYGAKPWSNLGKVRNSGIEFSTTYRQSITKDLSMEVRGNFTYTANKYIEADEPKYDLPWLSAEGRPLSYTYGYIAEGLFQSQDEIDHSPLQDFGSTPQVGDIKYKDINGDNIIDTDDQMVISQYGGTPRIQYGFGLNLFYKNFDFGVFFNGSAKRSLMISGIHPFGAGDNNIFQFIADDYWTEANPNPNAKYPRLGLLDTETANNKLSSTYWMRNGNFIRFKTLELGYTFKYGRAYFNCDNVAVFSPFKHWDPELAWYAYPLQRTFNIGIQLHF</sequence>
<dbReference type="InterPro" id="IPR023996">
    <property type="entry name" value="TonB-dep_OMP_SusC/RagA"/>
</dbReference>
<dbReference type="GO" id="GO:0009279">
    <property type="term" value="C:cell outer membrane"/>
    <property type="evidence" value="ECO:0007669"/>
    <property type="project" value="UniProtKB-SubCell"/>
</dbReference>
<keyword evidence="1" id="KW-0813">Transport</keyword>
<dbReference type="Pfam" id="PF13715">
    <property type="entry name" value="CarbopepD_reg_2"/>
    <property type="match status" value="1"/>
</dbReference>
<accession>A0A6H0KMX8</accession>
<dbReference type="InterPro" id="IPR012910">
    <property type="entry name" value="Plug_dom"/>
</dbReference>
<dbReference type="EMBL" id="CP050831">
    <property type="protein sequence ID" value="QIU94635.1"/>
    <property type="molecule type" value="Genomic_DNA"/>
</dbReference>
<dbReference type="Gene3D" id="2.60.40.1120">
    <property type="entry name" value="Carboxypeptidase-like, regulatory domain"/>
    <property type="match status" value="1"/>
</dbReference>
<dbReference type="Pfam" id="PF07715">
    <property type="entry name" value="Plug"/>
    <property type="match status" value="1"/>
</dbReference>
<dbReference type="NCBIfam" id="TIGR04056">
    <property type="entry name" value="OMP_RagA_SusC"/>
    <property type="match status" value="1"/>
</dbReference>
<dbReference type="SUPFAM" id="SSF49464">
    <property type="entry name" value="Carboxypeptidase regulatory domain-like"/>
    <property type="match status" value="1"/>
</dbReference>
<dbReference type="Gene3D" id="2.170.130.10">
    <property type="entry name" value="TonB-dependent receptor, plug domain"/>
    <property type="match status" value="1"/>
</dbReference>